<dbReference type="GO" id="GO:0042162">
    <property type="term" value="F:telomeric DNA binding"/>
    <property type="evidence" value="ECO:0007669"/>
    <property type="project" value="TreeGrafter"/>
</dbReference>
<dbReference type="SMART" id="SM00332">
    <property type="entry name" value="PP2Cc"/>
    <property type="match status" value="1"/>
</dbReference>
<dbReference type="Gene3D" id="3.60.40.10">
    <property type="entry name" value="PPM-type phosphatase domain"/>
    <property type="match status" value="1"/>
</dbReference>
<dbReference type="InterPro" id="IPR029146">
    <property type="entry name" value="Ten1_animal_plant"/>
</dbReference>
<dbReference type="PANTHER" id="PTHR33905">
    <property type="entry name" value="CST COMPLEX SUBUNIT TEN1"/>
    <property type="match status" value="1"/>
</dbReference>
<feature type="compositionally biased region" description="Polar residues" evidence="1">
    <location>
        <begin position="243"/>
        <end position="259"/>
    </location>
</feature>
<dbReference type="GO" id="GO:0003697">
    <property type="term" value="F:single-stranded DNA binding"/>
    <property type="evidence" value="ECO:0007669"/>
    <property type="project" value="InterPro"/>
</dbReference>
<name>A0AAW2XUY3_9LAMI</name>
<dbReference type="PANTHER" id="PTHR33905:SF1">
    <property type="entry name" value="CST COMPLEX SUBUNIT TEN1"/>
    <property type="match status" value="1"/>
</dbReference>
<dbReference type="Pfam" id="PF15490">
    <property type="entry name" value="Ten1_2"/>
    <property type="match status" value="1"/>
</dbReference>
<sequence>MGTSAISAGALVTLQELNPSSPNFKEGASFRVTGKLQDYDLETAVAVIVDGDASLNVDTKHLKLNLRSGSMYQFIGELHIEPNNEEFGCQEDMVFCGVFDGHGPWGHLVAKCIRELMPSLLLCNWQEAVELNGHDADYSLGLDRNKVQFDMWKQSYYKTCAAVDQELQRHPGIDSFYSGSTALALVRQGDLMIVANIGDSRAVLATTSDDGSLVATQLTVDLKPNLPHESKRIAQSRGGYTPAPTNQQYTESGCQTGRQ</sequence>
<evidence type="ECO:0000313" key="3">
    <source>
        <dbReference type="EMBL" id="KAL0457448.1"/>
    </source>
</evidence>
<comment type="caution">
    <text evidence="3">The sequence shown here is derived from an EMBL/GenBank/DDBJ whole genome shotgun (WGS) entry which is preliminary data.</text>
</comment>
<protein>
    <recommendedName>
        <fullName evidence="2">PPM-type phosphatase domain-containing protein</fullName>
    </recommendedName>
</protein>
<dbReference type="GO" id="GO:0032211">
    <property type="term" value="P:negative regulation of telomere maintenance via telomerase"/>
    <property type="evidence" value="ECO:0007669"/>
    <property type="project" value="TreeGrafter"/>
</dbReference>
<dbReference type="InterPro" id="IPR001932">
    <property type="entry name" value="PPM-type_phosphatase-like_dom"/>
</dbReference>
<gene>
    <name evidence="3" type="ORF">Slati_1084000</name>
</gene>
<dbReference type="GO" id="GO:1990879">
    <property type="term" value="C:CST complex"/>
    <property type="evidence" value="ECO:0007669"/>
    <property type="project" value="InterPro"/>
</dbReference>
<feature type="domain" description="PPM-type phosphatase" evidence="2">
    <location>
        <begin position="67"/>
        <end position="259"/>
    </location>
</feature>
<proteinExistence type="predicted"/>
<dbReference type="EMBL" id="JACGWN010000003">
    <property type="protein sequence ID" value="KAL0457448.1"/>
    <property type="molecule type" value="Genomic_DNA"/>
</dbReference>
<dbReference type="GO" id="GO:0010521">
    <property type="term" value="F:telomerase inhibitor activity"/>
    <property type="evidence" value="ECO:0007669"/>
    <property type="project" value="TreeGrafter"/>
</dbReference>
<accession>A0AAW2XUY3</accession>
<reference evidence="3" key="2">
    <citation type="journal article" date="2024" name="Plant">
        <title>Genomic evolution and insights into agronomic trait innovations of Sesamum species.</title>
        <authorList>
            <person name="Miao H."/>
            <person name="Wang L."/>
            <person name="Qu L."/>
            <person name="Liu H."/>
            <person name="Sun Y."/>
            <person name="Le M."/>
            <person name="Wang Q."/>
            <person name="Wei S."/>
            <person name="Zheng Y."/>
            <person name="Lin W."/>
            <person name="Duan Y."/>
            <person name="Cao H."/>
            <person name="Xiong S."/>
            <person name="Wang X."/>
            <person name="Wei L."/>
            <person name="Li C."/>
            <person name="Ma Q."/>
            <person name="Ju M."/>
            <person name="Zhao R."/>
            <person name="Li G."/>
            <person name="Mu C."/>
            <person name="Tian Q."/>
            <person name="Mei H."/>
            <person name="Zhang T."/>
            <person name="Gao T."/>
            <person name="Zhang H."/>
        </authorList>
    </citation>
    <scope>NUCLEOTIDE SEQUENCE</scope>
    <source>
        <strain evidence="3">KEN1</strain>
    </source>
</reference>
<dbReference type="CDD" id="cd00143">
    <property type="entry name" value="PP2Cc"/>
    <property type="match status" value="1"/>
</dbReference>
<feature type="region of interest" description="Disordered" evidence="1">
    <location>
        <begin position="233"/>
        <end position="259"/>
    </location>
</feature>
<dbReference type="InterPro" id="IPR036457">
    <property type="entry name" value="PPM-type-like_dom_sf"/>
</dbReference>
<evidence type="ECO:0000256" key="1">
    <source>
        <dbReference type="SAM" id="MobiDB-lite"/>
    </source>
</evidence>
<reference evidence="3" key="1">
    <citation type="submission" date="2020-06" db="EMBL/GenBank/DDBJ databases">
        <authorList>
            <person name="Li T."/>
            <person name="Hu X."/>
            <person name="Zhang T."/>
            <person name="Song X."/>
            <person name="Zhang H."/>
            <person name="Dai N."/>
            <person name="Sheng W."/>
            <person name="Hou X."/>
            <person name="Wei L."/>
        </authorList>
    </citation>
    <scope>NUCLEOTIDE SEQUENCE</scope>
    <source>
        <strain evidence="3">KEN1</strain>
        <tissue evidence="3">Leaf</tissue>
    </source>
</reference>
<organism evidence="3">
    <name type="scientific">Sesamum latifolium</name>
    <dbReference type="NCBI Taxonomy" id="2727402"/>
    <lineage>
        <taxon>Eukaryota</taxon>
        <taxon>Viridiplantae</taxon>
        <taxon>Streptophyta</taxon>
        <taxon>Embryophyta</taxon>
        <taxon>Tracheophyta</taxon>
        <taxon>Spermatophyta</taxon>
        <taxon>Magnoliopsida</taxon>
        <taxon>eudicotyledons</taxon>
        <taxon>Gunneridae</taxon>
        <taxon>Pentapetalae</taxon>
        <taxon>asterids</taxon>
        <taxon>lamiids</taxon>
        <taxon>Lamiales</taxon>
        <taxon>Pedaliaceae</taxon>
        <taxon>Sesamum</taxon>
    </lineage>
</organism>
<dbReference type="SUPFAM" id="SSF81606">
    <property type="entry name" value="PP2C-like"/>
    <property type="match status" value="1"/>
</dbReference>
<evidence type="ECO:0000259" key="2">
    <source>
        <dbReference type="PROSITE" id="PS51746"/>
    </source>
</evidence>
<dbReference type="PROSITE" id="PS51746">
    <property type="entry name" value="PPM_2"/>
    <property type="match status" value="1"/>
</dbReference>
<dbReference type="AlphaFoldDB" id="A0AAW2XUY3"/>